<dbReference type="InParanoid" id="G0NQW0"/>
<name>G0NQW0_CAEBE</name>
<dbReference type="EMBL" id="GL379928">
    <property type="protein sequence ID" value="EGT35934.1"/>
    <property type="molecule type" value="Genomic_DNA"/>
</dbReference>
<evidence type="ECO:0000259" key="7">
    <source>
        <dbReference type="PROSITE" id="PS51184"/>
    </source>
</evidence>
<dbReference type="Gene3D" id="2.60.120.650">
    <property type="entry name" value="Cupin"/>
    <property type="match status" value="1"/>
</dbReference>
<keyword evidence="9" id="KW-1185">Reference proteome</keyword>
<feature type="compositionally biased region" description="Basic residues" evidence="6">
    <location>
        <begin position="1"/>
        <end position="11"/>
    </location>
</feature>
<dbReference type="CDD" id="cd02208">
    <property type="entry name" value="cupin_RmlC-like"/>
    <property type="match status" value="1"/>
</dbReference>
<keyword evidence="2" id="KW-0560">Oxidoreductase</keyword>
<feature type="compositionally biased region" description="Basic and acidic residues" evidence="6">
    <location>
        <begin position="12"/>
        <end position="23"/>
    </location>
</feature>
<dbReference type="STRING" id="135651.G0NQW0"/>
<dbReference type="GO" id="GO:0016491">
    <property type="term" value="F:oxidoreductase activity"/>
    <property type="evidence" value="ECO:0007669"/>
    <property type="project" value="UniProtKB-KW"/>
</dbReference>
<feature type="domain" description="JmjC" evidence="7">
    <location>
        <begin position="274"/>
        <end position="426"/>
    </location>
</feature>
<protein>
    <recommendedName>
        <fullName evidence="7">JmjC domain-containing protein</fullName>
    </recommendedName>
</protein>
<keyword evidence="4" id="KW-0805">Transcription regulation</keyword>
<dbReference type="AlphaFoldDB" id="G0NQW0"/>
<reference evidence="9" key="1">
    <citation type="submission" date="2011-07" db="EMBL/GenBank/DDBJ databases">
        <authorList>
            <consortium name="Caenorhabditis brenneri Sequencing and Analysis Consortium"/>
            <person name="Wilson R.K."/>
        </authorList>
    </citation>
    <scope>NUCLEOTIDE SEQUENCE [LARGE SCALE GENOMIC DNA]</scope>
    <source>
        <strain evidence="9">PB2801</strain>
    </source>
</reference>
<dbReference type="GO" id="GO:0046872">
    <property type="term" value="F:metal ion binding"/>
    <property type="evidence" value="ECO:0007669"/>
    <property type="project" value="UniProtKB-KW"/>
</dbReference>
<dbReference type="SMART" id="SM00558">
    <property type="entry name" value="JmjC"/>
    <property type="match status" value="1"/>
</dbReference>
<dbReference type="PROSITE" id="PS51184">
    <property type="entry name" value="JMJC"/>
    <property type="match status" value="1"/>
</dbReference>
<evidence type="ECO:0000256" key="6">
    <source>
        <dbReference type="SAM" id="MobiDB-lite"/>
    </source>
</evidence>
<feature type="region of interest" description="Disordered" evidence="6">
    <location>
        <begin position="1"/>
        <end position="23"/>
    </location>
</feature>
<dbReference type="SUPFAM" id="SSF51197">
    <property type="entry name" value="Clavaminate synthase-like"/>
    <property type="match status" value="1"/>
</dbReference>
<dbReference type="HOGENOM" id="CLU_534460_0_0_1"/>
<dbReference type="InterPro" id="IPR050690">
    <property type="entry name" value="JHDM1_Histone_Demethylase"/>
</dbReference>
<keyword evidence="5" id="KW-0804">Transcription</keyword>
<dbReference type="PANTHER" id="PTHR23123">
    <property type="entry name" value="PHD/F-BOX CONTAINING PROTEIN"/>
    <property type="match status" value="1"/>
</dbReference>
<dbReference type="Proteomes" id="UP000008068">
    <property type="component" value="Unassembled WGS sequence"/>
</dbReference>
<accession>G0NQW0</accession>
<sequence length="513" mass="60786">MKKHQRAAKQNKRMEKDEGVRLNKKLRDALKSKDSIKNSSDITEARAAVRQHMLDTQKINSKQSFGRSAVTFFFYDSYVKCSKEECRGFRNSFTYSQSVYRGHVERCFPRKKKFSEFCLVGFRMENEKLVVMGFEEMKLWFRRETARQENFVGSKLWTKNKYPTWSQRIVEAVEDDDLKFSDDARGFEQKFRNNNQSRGWDKIFVVNDPSGLGADFPDETTLLRTMRQHGNRKLRYFDSQTMEFYDCSWSGYLDRFSKEEKHRDHIVNCLGLDASVPALRNAITVPKFARTCSNSMTPMKHLEKYIIISQKGAFSEFHTDFGGMSAYFHILKGIKTFFFIEPTEENLKKLQNYEEGHHHRKDNHWFGRKIATTDIKRVTMSAGRTFFMPAGWIHAVYTDEDCIAYSGSFFEKTNIPRQIRIFQHEEDAGIEQDFRIPQFVPVHLKFFEKELLSRVQEYNSRNERMNVSNHAWEWNTFQLMRPFLKTYSLADDHIKKAWKKVEKKQKAIENQNI</sequence>
<evidence type="ECO:0000256" key="4">
    <source>
        <dbReference type="ARBA" id="ARBA00023015"/>
    </source>
</evidence>
<evidence type="ECO:0000256" key="5">
    <source>
        <dbReference type="ARBA" id="ARBA00023163"/>
    </source>
</evidence>
<evidence type="ECO:0000313" key="8">
    <source>
        <dbReference type="EMBL" id="EGT35934.1"/>
    </source>
</evidence>
<organism evidence="9">
    <name type="scientific">Caenorhabditis brenneri</name>
    <name type="common">Nematode worm</name>
    <dbReference type="NCBI Taxonomy" id="135651"/>
    <lineage>
        <taxon>Eukaryota</taxon>
        <taxon>Metazoa</taxon>
        <taxon>Ecdysozoa</taxon>
        <taxon>Nematoda</taxon>
        <taxon>Chromadorea</taxon>
        <taxon>Rhabditida</taxon>
        <taxon>Rhabditina</taxon>
        <taxon>Rhabditomorpha</taxon>
        <taxon>Rhabditoidea</taxon>
        <taxon>Rhabditidae</taxon>
        <taxon>Peloderinae</taxon>
        <taxon>Caenorhabditis</taxon>
    </lineage>
</organism>
<dbReference type="InterPro" id="IPR003347">
    <property type="entry name" value="JmjC_dom"/>
</dbReference>
<keyword evidence="1" id="KW-0479">Metal-binding</keyword>
<dbReference type="Pfam" id="PF13621">
    <property type="entry name" value="Cupin_8"/>
    <property type="match status" value="1"/>
</dbReference>
<evidence type="ECO:0000256" key="1">
    <source>
        <dbReference type="ARBA" id="ARBA00022723"/>
    </source>
</evidence>
<proteinExistence type="predicted"/>
<gene>
    <name evidence="8" type="ORF">CAEBREN_24469</name>
</gene>
<evidence type="ECO:0000313" key="9">
    <source>
        <dbReference type="Proteomes" id="UP000008068"/>
    </source>
</evidence>
<dbReference type="eggNOG" id="KOG1633">
    <property type="taxonomic scope" value="Eukaryota"/>
</dbReference>
<dbReference type="OrthoDB" id="5876800at2759"/>
<dbReference type="InterPro" id="IPR041667">
    <property type="entry name" value="Cupin_8"/>
</dbReference>
<keyword evidence="3" id="KW-0408">Iron</keyword>
<evidence type="ECO:0000256" key="3">
    <source>
        <dbReference type="ARBA" id="ARBA00023004"/>
    </source>
</evidence>
<evidence type="ECO:0000256" key="2">
    <source>
        <dbReference type="ARBA" id="ARBA00023002"/>
    </source>
</evidence>